<evidence type="ECO:0000313" key="8">
    <source>
        <dbReference type="Proteomes" id="UP000053001"/>
    </source>
</evidence>
<feature type="domain" description="Peptidase S1" evidence="6">
    <location>
        <begin position="1"/>
        <end position="70"/>
    </location>
</feature>
<reference evidence="7 8" key="1">
    <citation type="submission" date="2014-04" db="EMBL/GenBank/DDBJ databases">
        <title>Genome evolution of avian class.</title>
        <authorList>
            <person name="Zhang G."/>
            <person name="Li C."/>
        </authorList>
    </citation>
    <scope>NUCLEOTIDE SEQUENCE [LARGE SCALE GENOMIC DNA]</scope>
    <source>
        <strain evidence="7">BGI_N330</strain>
    </source>
</reference>
<dbReference type="InterPro" id="IPR009003">
    <property type="entry name" value="Peptidase_S1_PA"/>
</dbReference>
<dbReference type="Pfam" id="PF00089">
    <property type="entry name" value="Trypsin"/>
    <property type="match status" value="1"/>
</dbReference>
<evidence type="ECO:0000256" key="3">
    <source>
        <dbReference type="ARBA" id="ARBA00022729"/>
    </source>
</evidence>
<dbReference type="GO" id="GO:0004252">
    <property type="term" value="F:serine-type endopeptidase activity"/>
    <property type="evidence" value="ECO:0007669"/>
    <property type="project" value="InterPro"/>
</dbReference>
<evidence type="ECO:0000256" key="5">
    <source>
        <dbReference type="ARBA" id="ARBA00023180"/>
    </source>
</evidence>
<feature type="non-terminal residue" evidence="7">
    <location>
        <position position="1"/>
    </location>
</feature>
<gene>
    <name evidence="7" type="ORF">N330_06044</name>
</gene>
<dbReference type="PANTHER" id="PTHR24252:SF8">
    <property type="entry name" value="ACROSIN"/>
    <property type="match status" value="1"/>
</dbReference>
<sequence length="93" mass="10286">HIHNVCASCPQGGIDICQGDSSGRLACKDNTDYFWLVGVTSWGKGCMRNKRPGVYTSMQHFYDWILAQMGLRPAVRAAPTPQPVFTSTTVQRP</sequence>
<keyword evidence="3" id="KW-0732">Signal</keyword>
<keyword evidence="8" id="KW-1185">Reference proteome</keyword>
<comment type="subcellular location">
    <subcellularLocation>
        <location evidence="1">Secreted</location>
    </subcellularLocation>
</comment>
<dbReference type="AlphaFoldDB" id="A0A091PVD3"/>
<dbReference type="Gene3D" id="2.40.10.10">
    <property type="entry name" value="Trypsin-like serine proteases"/>
    <property type="match status" value="1"/>
</dbReference>
<accession>A0A091PVD3</accession>
<feature type="non-terminal residue" evidence="7">
    <location>
        <position position="93"/>
    </location>
</feature>
<dbReference type="Proteomes" id="UP000053001">
    <property type="component" value="Unassembled WGS sequence"/>
</dbReference>
<organism evidence="7 8">
    <name type="scientific">Leptosomus discolor</name>
    <name type="common">Madagascar cuckoo roller</name>
    <name type="synonym">Cuculus discolor</name>
    <dbReference type="NCBI Taxonomy" id="188344"/>
    <lineage>
        <taxon>Eukaryota</taxon>
        <taxon>Metazoa</taxon>
        <taxon>Chordata</taxon>
        <taxon>Craniata</taxon>
        <taxon>Vertebrata</taxon>
        <taxon>Euteleostomi</taxon>
        <taxon>Archelosauria</taxon>
        <taxon>Archosauria</taxon>
        <taxon>Dinosauria</taxon>
        <taxon>Saurischia</taxon>
        <taxon>Theropoda</taxon>
        <taxon>Coelurosauria</taxon>
        <taxon>Aves</taxon>
        <taxon>Neognathae</taxon>
        <taxon>Neoaves</taxon>
        <taxon>Telluraves</taxon>
        <taxon>Coraciimorphae</taxon>
        <taxon>Coraciiformes</taxon>
        <taxon>Leptosomidae</taxon>
        <taxon>Leptosomus</taxon>
    </lineage>
</organism>
<evidence type="ECO:0000256" key="4">
    <source>
        <dbReference type="ARBA" id="ARBA00023157"/>
    </source>
</evidence>
<dbReference type="InterPro" id="IPR001254">
    <property type="entry name" value="Trypsin_dom"/>
</dbReference>
<keyword evidence="2" id="KW-0964">Secreted</keyword>
<dbReference type="GO" id="GO:0006508">
    <property type="term" value="P:proteolysis"/>
    <property type="evidence" value="ECO:0007669"/>
    <property type="project" value="InterPro"/>
</dbReference>
<dbReference type="PROSITE" id="PS50240">
    <property type="entry name" value="TRYPSIN_DOM"/>
    <property type="match status" value="1"/>
</dbReference>
<evidence type="ECO:0000256" key="2">
    <source>
        <dbReference type="ARBA" id="ARBA00022525"/>
    </source>
</evidence>
<keyword evidence="5" id="KW-0325">Glycoprotein</keyword>
<evidence type="ECO:0000256" key="1">
    <source>
        <dbReference type="ARBA" id="ARBA00004613"/>
    </source>
</evidence>
<dbReference type="GO" id="GO:0005576">
    <property type="term" value="C:extracellular region"/>
    <property type="evidence" value="ECO:0007669"/>
    <property type="project" value="UniProtKB-SubCell"/>
</dbReference>
<evidence type="ECO:0000259" key="6">
    <source>
        <dbReference type="PROSITE" id="PS50240"/>
    </source>
</evidence>
<name>A0A091PVD3_LEPDC</name>
<dbReference type="SUPFAM" id="SSF50494">
    <property type="entry name" value="Trypsin-like serine proteases"/>
    <property type="match status" value="1"/>
</dbReference>
<protein>
    <submittedName>
        <fullName evidence="7">Acrosin</fullName>
    </submittedName>
</protein>
<dbReference type="EMBL" id="KK678961">
    <property type="protein sequence ID" value="KFQ11306.1"/>
    <property type="molecule type" value="Genomic_DNA"/>
</dbReference>
<proteinExistence type="predicted"/>
<dbReference type="FunFam" id="2.40.10.10:FF:000054">
    <property type="entry name" value="Complement C1r subcomponent"/>
    <property type="match status" value="1"/>
</dbReference>
<dbReference type="InterPro" id="IPR043504">
    <property type="entry name" value="Peptidase_S1_PA_chymotrypsin"/>
</dbReference>
<dbReference type="PhylomeDB" id="A0A091PVD3"/>
<keyword evidence="4" id="KW-1015">Disulfide bond</keyword>
<dbReference type="GO" id="GO:0007340">
    <property type="term" value="P:acrosome reaction"/>
    <property type="evidence" value="ECO:0007669"/>
    <property type="project" value="TreeGrafter"/>
</dbReference>
<evidence type="ECO:0000313" key="7">
    <source>
        <dbReference type="EMBL" id="KFQ11306.1"/>
    </source>
</evidence>
<dbReference type="PANTHER" id="PTHR24252">
    <property type="entry name" value="ACROSIN-RELATED"/>
    <property type="match status" value="1"/>
</dbReference>